<comment type="caution">
    <text evidence="1">The sequence shown here is derived from an EMBL/GenBank/DDBJ whole genome shotgun (WGS) entry which is preliminary data.</text>
</comment>
<sequence>MSWKLWLERFIDGSDIPYDDEPIQMQKRFRVKYIRELGRLPAEHILHRIPMFNQWDVVGRHRCRRRTILSASTTYFVASFDGYITNLPLDIC</sequence>
<dbReference type="EMBL" id="JARK01001410">
    <property type="protein sequence ID" value="EYC06685.1"/>
    <property type="molecule type" value="Genomic_DNA"/>
</dbReference>
<proteinExistence type="predicted"/>
<organism evidence="1 2">
    <name type="scientific">Ancylostoma ceylanicum</name>
    <dbReference type="NCBI Taxonomy" id="53326"/>
    <lineage>
        <taxon>Eukaryota</taxon>
        <taxon>Metazoa</taxon>
        <taxon>Ecdysozoa</taxon>
        <taxon>Nematoda</taxon>
        <taxon>Chromadorea</taxon>
        <taxon>Rhabditida</taxon>
        <taxon>Rhabditina</taxon>
        <taxon>Rhabditomorpha</taxon>
        <taxon>Strongyloidea</taxon>
        <taxon>Ancylostomatidae</taxon>
        <taxon>Ancylostomatinae</taxon>
        <taxon>Ancylostoma</taxon>
    </lineage>
</organism>
<keyword evidence="2" id="KW-1185">Reference proteome</keyword>
<accession>A0A016TV65</accession>
<evidence type="ECO:0000313" key="1">
    <source>
        <dbReference type="EMBL" id="EYC06685.1"/>
    </source>
</evidence>
<dbReference type="Proteomes" id="UP000024635">
    <property type="component" value="Unassembled WGS sequence"/>
</dbReference>
<dbReference type="OrthoDB" id="5806674at2759"/>
<gene>
    <name evidence="1" type="primary">Acey_s0074.g835</name>
    <name evidence="1" type="ORF">Y032_0074g835</name>
</gene>
<reference evidence="2" key="1">
    <citation type="journal article" date="2015" name="Nat. Genet.">
        <title>The genome and transcriptome of the zoonotic hookworm Ancylostoma ceylanicum identify infection-specific gene families.</title>
        <authorList>
            <person name="Schwarz E.M."/>
            <person name="Hu Y."/>
            <person name="Antoshechkin I."/>
            <person name="Miller M.M."/>
            <person name="Sternberg P.W."/>
            <person name="Aroian R.V."/>
        </authorList>
    </citation>
    <scope>NUCLEOTIDE SEQUENCE</scope>
    <source>
        <strain evidence="2">HY135</strain>
    </source>
</reference>
<protein>
    <submittedName>
        <fullName evidence="1">Uncharacterized protein</fullName>
    </submittedName>
</protein>
<evidence type="ECO:0000313" key="2">
    <source>
        <dbReference type="Proteomes" id="UP000024635"/>
    </source>
</evidence>
<name>A0A016TV65_9BILA</name>
<dbReference type="AlphaFoldDB" id="A0A016TV65"/>